<evidence type="ECO:0000313" key="4">
    <source>
        <dbReference type="Proteomes" id="UP001501645"/>
    </source>
</evidence>
<gene>
    <name evidence="3" type="ORF">GCM10023351_02420</name>
</gene>
<dbReference type="RefSeq" id="WP_345435107.1">
    <property type="nucleotide sequence ID" value="NZ_BAABKO010000001.1"/>
</dbReference>
<keyword evidence="2" id="KW-0812">Transmembrane</keyword>
<comment type="caution">
    <text evidence="3">The sequence shown here is derived from an EMBL/GenBank/DDBJ whole genome shotgun (WGS) entry which is preliminary data.</text>
</comment>
<protein>
    <recommendedName>
        <fullName evidence="5">Dinucleotide-utilizing enzyme</fullName>
    </recommendedName>
</protein>
<accession>A0ABP8ZQW4</accession>
<sequence length="148" mass="15596">MSRPHRLSRSVAYWALVFASVLSLAGGVALSLPRIGTMEEMLLAGTATGVEVYVGQAWITLAAGLVGAGALGIILALALAAAKTLVSSRPVVVEQIDWEAEAEADDAEPHDVAEEDDTAQTEADVRKDDADEFADDFRDARSESPASR</sequence>
<keyword evidence="2" id="KW-1133">Transmembrane helix</keyword>
<feature type="transmembrane region" description="Helical" evidence="2">
    <location>
        <begin position="12"/>
        <end position="32"/>
    </location>
</feature>
<feature type="transmembrane region" description="Helical" evidence="2">
    <location>
        <begin position="52"/>
        <end position="80"/>
    </location>
</feature>
<keyword evidence="4" id="KW-1185">Reference proteome</keyword>
<dbReference type="Proteomes" id="UP001501645">
    <property type="component" value="Unassembled WGS sequence"/>
</dbReference>
<evidence type="ECO:0000256" key="2">
    <source>
        <dbReference type="SAM" id="Phobius"/>
    </source>
</evidence>
<reference evidence="4" key="1">
    <citation type="journal article" date="2019" name="Int. J. Syst. Evol. Microbiol.">
        <title>The Global Catalogue of Microorganisms (GCM) 10K type strain sequencing project: providing services to taxonomists for standard genome sequencing and annotation.</title>
        <authorList>
            <consortium name="The Broad Institute Genomics Platform"/>
            <consortium name="The Broad Institute Genome Sequencing Center for Infectious Disease"/>
            <person name="Wu L."/>
            <person name="Ma J."/>
        </authorList>
    </citation>
    <scope>NUCLEOTIDE SEQUENCE [LARGE SCALE GENOMIC DNA]</scope>
    <source>
        <strain evidence="4">JCM 18537</strain>
    </source>
</reference>
<organism evidence="3 4">
    <name type="scientific">Microbacterium gilvum</name>
    <dbReference type="NCBI Taxonomy" id="1336204"/>
    <lineage>
        <taxon>Bacteria</taxon>
        <taxon>Bacillati</taxon>
        <taxon>Actinomycetota</taxon>
        <taxon>Actinomycetes</taxon>
        <taxon>Micrococcales</taxon>
        <taxon>Microbacteriaceae</taxon>
        <taxon>Microbacterium</taxon>
    </lineage>
</organism>
<dbReference type="EMBL" id="BAABKO010000001">
    <property type="protein sequence ID" value="GAA4763339.1"/>
    <property type="molecule type" value="Genomic_DNA"/>
</dbReference>
<evidence type="ECO:0000256" key="1">
    <source>
        <dbReference type="SAM" id="MobiDB-lite"/>
    </source>
</evidence>
<feature type="region of interest" description="Disordered" evidence="1">
    <location>
        <begin position="99"/>
        <end position="148"/>
    </location>
</feature>
<proteinExistence type="predicted"/>
<feature type="compositionally biased region" description="Basic and acidic residues" evidence="1">
    <location>
        <begin position="123"/>
        <end position="142"/>
    </location>
</feature>
<name>A0ABP8ZQW4_9MICO</name>
<keyword evidence="2" id="KW-0472">Membrane</keyword>
<evidence type="ECO:0000313" key="3">
    <source>
        <dbReference type="EMBL" id="GAA4763339.1"/>
    </source>
</evidence>
<evidence type="ECO:0008006" key="5">
    <source>
        <dbReference type="Google" id="ProtNLM"/>
    </source>
</evidence>